<evidence type="ECO:0000313" key="4">
    <source>
        <dbReference type="Proteomes" id="UP000017396"/>
    </source>
</evidence>
<evidence type="ECO:0000256" key="1">
    <source>
        <dbReference type="ARBA" id="ARBA00008791"/>
    </source>
</evidence>
<dbReference type="KEGG" id="glj:GKIL_4011"/>
<sequence length="160" mass="17491">MQRILVAFDLSEAGRAVFAAALELARATKAHLQLLHVLSGDEEGSPALPLSLPGQFYPSLDDEPLRLYLESYRRFEQSGLDLLEAHKSEAEAAGLVAETTQVAGHPGRKICELAVSWQADLIVIGRRGRSTLSALFLGSVSNYVLHHAPCSVYVVYHRPK</sequence>
<dbReference type="Proteomes" id="UP000017396">
    <property type="component" value="Chromosome"/>
</dbReference>
<dbReference type="eggNOG" id="COG0589">
    <property type="taxonomic scope" value="Bacteria"/>
</dbReference>
<dbReference type="AlphaFoldDB" id="U5QMM6"/>
<organism evidence="3 4">
    <name type="scientific">Gloeobacter kilaueensis (strain ATCC BAA-2537 / CCAP 1431/1 / ULC 316 / JS1)</name>
    <dbReference type="NCBI Taxonomy" id="1183438"/>
    <lineage>
        <taxon>Bacteria</taxon>
        <taxon>Bacillati</taxon>
        <taxon>Cyanobacteriota</taxon>
        <taxon>Cyanophyceae</taxon>
        <taxon>Gloeobacterales</taxon>
        <taxon>Gloeobacteraceae</taxon>
        <taxon>Gloeobacter</taxon>
    </lineage>
</organism>
<dbReference type="PANTHER" id="PTHR46268">
    <property type="entry name" value="STRESS RESPONSE PROTEIN NHAX"/>
    <property type="match status" value="1"/>
</dbReference>
<feature type="domain" description="UspA" evidence="2">
    <location>
        <begin position="1"/>
        <end position="155"/>
    </location>
</feature>
<dbReference type="PATRIC" id="fig|1183438.3.peg.3948"/>
<dbReference type="Pfam" id="PF00582">
    <property type="entry name" value="Usp"/>
    <property type="match status" value="1"/>
</dbReference>
<dbReference type="EMBL" id="CP003587">
    <property type="protein sequence ID" value="AGY60257.1"/>
    <property type="molecule type" value="Genomic_DNA"/>
</dbReference>
<name>U5QMM6_GLOK1</name>
<accession>U5QMM6</accession>
<dbReference type="PANTHER" id="PTHR46268:SF8">
    <property type="entry name" value="UNIVERSAL STRESS PROTEIN SLL1388"/>
    <property type="match status" value="1"/>
</dbReference>
<dbReference type="OrthoDB" id="516822at2"/>
<keyword evidence="4" id="KW-1185">Reference proteome</keyword>
<evidence type="ECO:0000313" key="3">
    <source>
        <dbReference type="EMBL" id="AGY60257.1"/>
    </source>
</evidence>
<evidence type="ECO:0000259" key="2">
    <source>
        <dbReference type="Pfam" id="PF00582"/>
    </source>
</evidence>
<dbReference type="Gene3D" id="3.40.50.620">
    <property type="entry name" value="HUPs"/>
    <property type="match status" value="1"/>
</dbReference>
<dbReference type="CDD" id="cd00293">
    <property type="entry name" value="USP-like"/>
    <property type="match status" value="1"/>
</dbReference>
<dbReference type="InterPro" id="IPR014729">
    <property type="entry name" value="Rossmann-like_a/b/a_fold"/>
</dbReference>
<dbReference type="SUPFAM" id="SSF52402">
    <property type="entry name" value="Adenine nucleotide alpha hydrolases-like"/>
    <property type="match status" value="1"/>
</dbReference>
<protein>
    <submittedName>
        <fullName evidence="3">UspA domain-containing protein</fullName>
    </submittedName>
</protein>
<dbReference type="HOGENOM" id="CLU_049301_16_1_3"/>
<gene>
    <name evidence="3" type="ORF">GKIL_4011</name>
</gene>
<comment type="similarity">
    <text evidence="1">Belongs to the universal stress protein A family.</text>
</comment>
<dbReference type="InterPro" id="IPR006015">
    <property type="entry name" value="Universal_stress_UspA"/>
</dbReference>
<reference evidence="3 4" key="1">
    <citation type="journal article" date="2013" name="PLoS ONE">
        <title>Cultivation and Complete Genome Sequencing of Gloeobacter kilaueensis sp. nov., from a Lava Cave in Kilauea Caldera, Hawai'i.</title>
        <authorList>
            <person name="Saw J.H."/>
            <person name="Schatz M."/>
            <person name="Brown M.V."/>
            <person name="Kunkel D.D."/>
            <person name="Foster J.S."/>
            <person name="Shick H."/>
            <person name="Christensen S."/>
            <person name="Hou S."/>
            <person name="Wan X."/>
            <person name="Donachie S.P."/>
        </authorList>
    </citation>
    <scope>NUCLEOTIDE SEQUENCE [LARGE SCALE GENOMIC DNA]</scope>
    <source>
        <strain evidence="4">JS</strain>
    </source>
</reference>
<dbReference type="InterPro" id="IPR006016">
    <property type="entry name" value="UspA"/>
</dbReference>
<dbReference type="RefSeq" id="WP_023175596.1">
    <property type="nucleotide sequence ID" value="NC_022600.1"/>
</dbReference>
<dbReference type="STRING" id="1183438.GKIL_4011"/>
<proteinExistence type="inferred from homology"/>
<dbReference type="PRINTS" id="PR01438">
    <property type="entry name" value="UNVRSLSTRESS"/>
</dbReference>